<reference evidence="6 7" key="1">
    <citation type="submission" date="2018-08" db="EMBL/GenBank/DDBJ databases">
        <title>Recombination of ecologically and evolutionarily significant loci maintains genetic cohesion in the Pseudomonas syringae species complex.</title>
        <authorList>
            <person name="Dillon M."/>
            <person name="Thakur S."/>
            <person name="Almeida R.N.D."/>
            <person name="Weir B.S."/>
            <person name="Guttman D.S."/>
        </authorList>
    </citation>
    <scope>NUCLEOTIDE SEQUENCE [LARGE SCALE GENOMIC DNA]</scope>
    <source>
        <strain evidence="6 7">ICMP 4996</strain>
    </source>
</reference>
<keyword evidence="2" id="KW-0288">FMN</keyword>
<name>A0A3M4YX32_9PSED</name>
<dbReference type="Gene3D" id="2.30.110.10">
    <property type="entry name" value="Electron Transport, Fmn-binding Protein, Chain A"/>
    <property type="match status" value="1"/>
</dbReference>
<dbReference type="NCBIfam" id="TIGR03615">
    <property type="entry name" value="RutF"/>
    <property type="match status" value="1"/>
</dbReference>
<feature type="domain" description="Flavin reductase like" evidence="5">
    <location>
        <begin position="25"/>
        <end position="170"/>
    </location>
</feature>
<dbReference type="PANTHER" id="PTHR30466">
    <property type="entry name" value="FLAVIN REDUCTASE"/>
    <property type="match status" value="1"/>
</dbReference>
<dbReference type="Proteomes" id="UP000268004">
    <property type="component" value="Unassembled WGS sequence"/>
</dbReference>
<evidence type="ECO:0000256" key="2">
    <source>
        <dbReference type="ARBA" id="ARBA00022643"/>
    </source>
</evidence>
<dbReference type="GO" id="GO:0008752">
    <property type="term" value="F:FMN reductase [NAD(P)H] activity"/>
    <property type="evidence" value="ECO:0007669"/>
    <property type="project" value="InterPro"/>
</dbReference>
<dbReference type="InterPro" id="IPR012349">
    <property type="entry name" value="Split_barrel_FMN-bd"/>
</dbReference>
<dbReference type="EMBL" id="RBSD01000001">
    <property type="protein sequence ID" value="RMR93258.1"/>
    <property type="molecule type" value="Genomic_DNA"/>
</dbReference>
<evidence type="ECO:0000259" key="5">
    <source>
        <dbReference type="SMART" id="SM00903"/>
    </source>
</evidence>
<comment type="caution">
    <text evidence="6">The sequence shown here is derived from an EMBL/GenBank/DDBJ whole genome shotgun (WGS) entry which is preliminary data.</text>
</comment>
<proteinExistence type="predicted"/>
<evidence type="ECO:0000256" key="1">
    <source>
        <dbReference type="ARBA" id="ARBA00022630"/>
    </source>
</evidence>
<dbReference type="AlphaFoldDB" id="A0A3M4YX32"/>
<sequence length="190" mass="19766">MPTSSAAPAILPIAAVSQLAFRDAMSGLAAAVNVITTDGPGGRAGFTATAVCSVTDQPPTLLVCINRSASVYDAFIENGRLCVNTLGNGQQDLSNLFGGKSSQQERFACGQWEAGVTGAPILDSAKLALDCKVSQSVSVGTHDILFCEVVDIRHQSGADALVTSAVAIITCRAKRQWPEGLRMNPPECTK</sequence>
<evidence type="ECO:0000256" key="4">
    <source>
        <dbReference type="ARBA" id="ARBA00023027"/>
    </source>
</evidence>
<keyword evidence="1" id="KW-0285">Flavoprotein</keyword>
<keyword evidence="3" id="KW-0560">Oxidoreductase</keyword>
<dbReference type="InterPro" id="IPR050268">
    <property type="entry name" value="NADH-dep_flavin_reductase"/>
</dbReference>
<accession>A0A3M4YX32</accession>
<keyword evidence="4" id="KW-0520">NAD</keyword>
<dbReference type="GO" id="GO:0042602">
    <property type="term" value="F:riboflavin reductase (NADPH) activity"/>
    <property type="evidence" value="ECO:0007669"/>
    <property type="project" value="TreeGrafter"/>
</dbReference>
<gene>
    <name evidence="6" type="ORF">ALP78_00665</name>
</gene>
<evidence type="ECO:0000256" key="3">
    <source>
        <dbReference type="ARBA" id="ARBA00023002"/>
    </source>
</evidence>
<organism evidence="6 7">
    <name type="scientific">Pseudomonas coronafaciens pv. striafaciens</name>
    <dbReference type="NCBI Taxonomy" id="235276"/>
    <lineage>
        <taxon>Bacteria</taxon>
        <taxon>Pseudomonadati</taxon>
        <taxon>Pseudomonadota</taxon>
        <taxon>Gammaproteobacteria</taxon>
        <taxon>Pseudomonadales</taxon>
        <taxon>Pseudomonadaceae</taxon>
        <taxon>Pseudomonas</taxon>
        <taxon>Pseudomonas coronafaciens</taxon>
    </lineage>
</organism>
<dbReference type="InterPro" id="IPR019917">
    <property type="entry name" value="RutF"/>
</dbReference>
<protein>
    <submittedName>
        <fullName evidence="6">FMN reductase RutF</fullName>
    </submittedName>
</protein>
<dbReference type="PANTHER" id="PTHR30466:SF1">
    <property type="entry name" value="FMN REDUCTASE (NADH) RUTF"/>
    <property type="match status" value="1"/>
</dbReference>
<dbReference type="SUPFAM" id="SSF50475">
    <property type="entry name" value="FMN-binding split barrel"/>
    <property type="match status" value="1"/>
</dbReference>
<dbReference type="Pfam" id="PF01613">
    <property type="entry name" value="Flavin_Reduct"/>
    <property type="match status" value="1"/>
</dbReference>
<dbReference type="GO" id="GO:0010181">
    <property type="term" value="F:FMN binding"/>
    <property type="evidence" value="ECO:0007669"/>
    <property type="project" value="InterPro"/>
</dbReference>
<dbReference type="InterPro" id="IPR002563">
    <property type="entry name" value="Flavin_Rdtase-like_dom"/>
</dbReference>
<dbReference type="SMART" id="SM00903">
    <property type="entry name" value="Flavin_Reduct"/>
    <property type="match status" value="1"/>
</dbReference>
<evidence type="ECO:0000313" key="7">
    <source>
        <dbReference type="Proteomes" id="UP000268004"/>
    </source>
</evidence>
<evidence type="ECO:0000313" key="6">
    <source>
        <dbReference type="EMBL" id="RMR93258.1"/>
    </source>
</evidence>
<dbReference type="GO" id="GO:0006208">
    <property type="term" value="P:pyrimidine nucleobase catabolic process"/>
    <property type="evidence" value="ECO:0007669"/>
    <property type="project" value="TreeGrafter"/>
</dbReference>